<evidence type="ECO:0000313" key="1">
    <source>
        <dbReference type="EMBL" id="MPN26750.1"/>
    </source>
</evidence>
<gene>
    <name evidence="1" type="ORF">SDC9_174175</name>
</gene>
<dbReference type="AlphaFoldDB" id="A0A645GKT0"/>
<proteinExistence type="predicted"/>
<protein>
    <submittedName>
        <fullName evidence="1">Uncharacterized protein</fullName>
    </submittedName>
</protein>
<sequence length="72" mass="7985">MTARPLLKHRHLVHRDAIPLVFAQQGIKQAARLIQSPRLDIGANQVELGRHEAGRLAHRLNIGLPRSLSIAS</sequence>
<reference evidence="1" key="1">
    <citation type="submission" date="2019-08" db="EMBL/GenBank/DDBJ databases">
        <authorList>
            <person name="Kucharzyk K."/>
            <person name="Murdoch R.W."/>
            <person name="Higgins S."/>
            <person name="Loffler F."/>
        </authorList>
    </citation>
    <scope>NUCLEOTIDE SEQUENCE</scope>
</reference>
<accession>A0A645GKT0</accession>
<name>A0A645GKT0_9ZZZZ</name>
<comment type="caution">
    <text evidence="1">The sequence shown here is derived from an EMBL/GenBank/DDBJ whole genome shotgun (WGS) entry which is preliminary data.</text>
</comment>
<organism evidence="1">
    <name type="scientific">bioreactor metagenome</name>
    <dbReference type="NCBI Taxonomy" id="1076179"/>
    <lineage>
        <taxon>unclassified sequences</taxon>
        <taxon>metagenomes</taxon>
        <taxon>ecological metagenomes</taxon>
    </lineage>
</organism>
<dbReference type="EMBL" id="VSSQ01076374">
    <property type="protein sequence ID" value="MPN26750.1"/>
    <property type="molecule type" value="Genomic_DNA"/>
</dbReference>